<evidence type="ECO:0000256" key="1">
    <source>
        <dbReference type="ARBA" id="ARBA00022540"/>
    </source>
</evidence>
<keyword evidence="2" id="KW-0853">WD repeat</keyword>
<dbReference type="GO" id="GO:0003743">
    <property type="term" value="F:translation initiation factor activity"/>
    <property type="evidence" value="ECO:0007669"/>
    <property type="project" value="UniProtKB-KW"/>
</dbReference>
<organism evidence="8">
    <name type="scientific">Salix viminalis</name>
    <name type="common">Common osier</name>
    <name type="synonym">Basket willow</name>
    <dbReference type="NCBI Taxonomy" id="40686"/>
    <lineage>
        <taxon>Eukaryota</taxon>
        <taxon>Viridiplantae</taxon>
        <taxon>Streptophyta</taxon>
        <taxon>Embryophyta</taxon>
        <taxon>Tracheophyta</taxon>
        <taxon>Spermatophyta</taxon>
        <taxon>Magnoliopsida</taxon>
        <taxon>eudicotyledons</taxon>
        <taxon>Gunneridae</taxon>
        <taxon>Pentapetalae</taxon>
        <taxon>rosids</taxon>
        <taxon>fabids</taxon>
        <taxon>Malpighiales</taxon>
        <taxon>Salicaceae</taxon>
        <taxon>Saliceae</taxon>
        <taxon>Salix</taxon>
    </lineage>
</organism>
<evidence type="ECO:0000256" key="4">
    <source>
        <dbReference type="ARBA" id="ARBA00022917"/>
    </source>
</evidence>
<evidence type="ECO:0000256" key="5">
    <source>
        <dbReference type="SAM" id="MobiDB-lite"/>
    </source>
</evidence>
<gene>
    <name evidence="8" type="ORF">SVIM_LOCUS300127</name>
</gene>
<evidence type="ECO:0000256" key="2">
    <source>
        <dbReference type="ARBA" id="ARBA00022574"/>
    </source>
</evidence>
<evidence type="ECO:0000256" key="6">
    <source>
        <dbReference type="SAM" id="Phobius"/>
    </source>
</evidence>
<dbReference type="Pfam" id="PF08662">
    <property type="entry name" value="eIF2A"/>
    <property type="match status" value="1"/>
</dbReference>
<feature type="transmembrane region" description="Helical" evidence="6">
    <location>
        <begin position="7"/>
        <end position="25"/>
    </location>
</feature>
<keyword evidence="6" id="KW-0472">Membrane</keyword>
<evidence type="ECO:0000256" key="3">
    <source>
        <dbReference type="ARBA" id="ARBA00022737"/>
    </source>
</evidence>
<feature type="compositionally biased region" description="Polar residues" evidence="5">
    <location>
        <begin position="196"/>
        <end position="206"/>
    </location>
</feature>
<dbReference type="EMBL" id="CAADRP010001652">
    <property type="protein sequence ID" value="VFU46947.1"/>
    <property type="molecule type" value="Genomic_DNA"/>
</dbReference>
<dbReference type="GO" id="GO:0022627">
    <property type="term" value="C:cytosolic small ribosomal subunit"/>
    <property type="evidence" value="ECO:0007669"/>
    <property type="project" value="TreeGrafter"/>
</dbReference>
<keyword evidence="1" id="KW-0396">Initiation factor</keyword>
<keyword evidence="4" id="KW-0648">Protein biosynthesis</keyword>
<evidence type="ECO:0000313" key="8">
    <source>
        <dbReference type="EMBL" id="VFU46947.1"/>
    </source>
</evidence>
<dbReference type="AlphaFoldDB" id="A0A6N2MG05"/>
<feature type="domain" description="Translation initiation factor beta propellor-like" evidence="7">
    <location>
        <begin position="49"/>
        <end position="128"/>
    </location>
</feature>
<dbReference type="GO" id="GO:0043022">
    <property type="term" value="F:ribosome binding"/>
    <property type="evidence" value="ECO:0007669"/>
    <property type="project" value="TreeGrafter"/>
</dbReference>
<dbReference type="InterPro" id="IPR011387">
    <property type="entry name" value="TIF2A"/>
</dbReference>
<proteinExistence type="predicted"/>
<dbReference type="GO" id="GO:0000049">
    <property type="term" value="F:tRNA binding"/>
    <property type="evidence" value="ECO:0007669"/>
    <property type="project" value="TreeGrafter"/>
</dbReference>
<feature type="compositionally biased region" description="Low complexity" evidence="5">
    <location>
        <begin position="223"/>
        <end position="232"/>
    </location>
</feature>
<feature type="region of interest" description="Disordered" evidence="5">
    <location>
        <begin position="194"/>
        <end position="232"/>
    </location>
</feature>
<keyword evidence="3" id="KW-0677">Repeat</keyword>
<reference evidence="8" key="1">
    <citation type="submission" date="2019-03" db="EMBL/GenBank/DDBJ databases">
        <authorList>
            <person name="Mank J."/>
            <person name="Almeida P."/>
        </authorList>
    </citation>
    <scope>NUCLEOTIDE SEQUENCE</scope>
    <source>
        <strain evidence="8">78183</strain>
    </source>
</reference>
<dbReference type="GO" id="GO:0003729">
    <property type="term" value="F:mRNA binding"/>
    <property type="evidence" value="ECO:0007669"/>
    <property type="project" value="TreeGrafter"/>
</dbReference>
<keyword evidence="6" id="KW-1133">Transmembrane helix</keyword>
<protein>
    <recommendedName>
        <fullName evidence="7">Translation initiation factor beta propellor-like domain-containing protein</fullName>
    </recommendedName>
</protein>
<dbReference type="PANTHER" id="PTHR13227:SF0">
    <property type="entry name" value="EUKARYOTIC TRANSLATION INITIATION FACTOR 2A"/>
    <property type="match status" value="1"/>
</dbReference>
<dbReference type="PANTHER" id="PTHR13227">
    <property type="entry name" value="EUKARYOTIC TRANSLATION INITIATION FACTOR 2A"/>
    <property type="match status" value="1"/>
</dbReference>
<name>A0A6N2MG05_SALVM</name>
<feature type="region of interest" description="Disordered" evidence="5">
    <location>
        <begin position="156"/>
        <end position="182"/>
    </location>
</feature>
<dbReference type="InterPro" id="IPR013979">
    <property type="entry name" value="TIF_beta_prop-like"/>
</dbReference>
<sequence length="232" mass="26078">MEPKREMYPLEKIVLLVTCIFYNLINFKHIFFFHSICMIYVSLILWFSVLCLAGFGNLPGDMAFWDYVDKKNIGTTKAEWSVTSEWSPDGCYFMTATTAPRLQVDNGIKIFHHNGSLYFKKMFDKLYEAQWKPESPDRFGEIAELIKSVDSLKVTETKSQGQGAVSKKTAPPQKPAAYRPPHAKAAAAVQAELFGGSSTEQMSKNALKNMKKREKQREKKAAEAATTAGGSL</sequence>
<keyword evidence="6" id="KW-0812">Transmembrane</keyword>
<accession>A0A6N2MG05</accession>
<feature type="transmembrane region" description="Helical" evidence="6">
    <location>
        <begin position="31"/>
        <end position="55"/>
    </location>
</feature>
<evidence type="ECO:0000259" key="7">
    <source>
        <dbReference type="Pfam" id="PF08662"/>
    </source>
</evidence>